<reference evidence="1 2" key="1">
    <citation type="journal article" date="2022" name="New Phytol.">
        <title>Ecological generalism drives hyperdiversity of secondary metabolite gene clusters in xylarialean endophytes.</title>
        <authorList>
            <person name="Franco M.E.E."/>
            <person name="Wisecaver J.H."/>
            <person name="Arnold A.E."/>
            <person name="Ju Y.M."/>
            <person name="Slot J.C."/>
            <person name="Ahrendt S."/>
            <person name="Moore L.P."/>
            <person name="Eastman K.E."/>
            <person name="Scott K."/>
            <person name="Konkel Z."/>
            <person name="Mondo S.J."/>
            <person name="Kuo A."/>
            <person name="Hayes R.D."/>
            <person name="Haridas S."/>
            <person name="Andreopoulos B."/>
            <person name="Riley R."/>
            <person name="LaButti K."/>
            <person name="Pangilinan J."/>
            <person name="Lipzen A."/>
            <person name="Amirebrahimi M."/>
            <person name="Yan J."/>
            <person name="Adam C."/>
            <person name="Keymanesh K."/>
            <person name="Ng V."/>
            <person name="Louie K."/>
            <person name="Northen T."/>
            <person name="Drula E."/>
            <person name="Henrissat B."/>
            <person name="Hsieh H.M."/>
            <person name="Youens-Clark K."/>
            <person name="Lutzoni F."/>
            <person name="Miadlikowska J."/>
            <person name="Eastwood D.C."/>
            <person name="Hamelin R.C."/>
            <person name="Grigoriev I.V."/>
            <person name="U'Ren J.M."/>
        </authorList>
    </citation>
    <scope>NUCLEOTIDE SEQUENCE [LARGE SCALE GENOMIC DNA]</scope>
    <source>
        <strain evidence="1 2">CBS 119005</strain>
    </source>
</reference>
<evidence type="ECO:0000313" key="2">
    <source>
        <dbReference type="Proteomes" id="UP001497700"/>
    </source>
</evidence>
<keyword evidence="1" id="KW-0413">Isomerase</keyword>
<evidence type="ECO:0000313" key="1">
    <source>
        <dbReference type="EMBL" id="KAI4870137.1"/>
    </source>
</evidence>
<name>A0ACB9ZFI4_9PEZI</name>
<keyword evidence="2" id="KW-1185">Reference proteome</keyword>
<comment type="caution">
    <text evidence="1">The sequence shown here is derived from an EMBL/GenBank/DDBJ whole genome shotgun (WGS) entry which is preliminary data.</text>
</comment>
<sequence>MSSPSPPRRRIVGVSTKMYFSAARTKQYVQELLQIISSSSSSSSSSPSELLSRLDIFIIPDHVTLASVVSQLDGTGILAGAQDAFHEDAGAFTGEVSPAVLAEVGCRIVELGHAERRRLFGETDADTARKAAAAARNGLVPLVCVGERARGEAAAAAGECGRQVEAVLASVPDDAEVVLAYEPVWAIGAAEPAGADHVVAVAQRIMALECVRRRRGTTRILYGGSAGPGLFEKLKDGVDGLFLGRFAHDPAQFYRTILEVAAA</sequence>
<protein>
    <submittedName>
        <fullName evidence="1">Triosephosphate isomerase</fullName>
    </submittedName>
</protein>
<dbReference type="Proteomes" id="UP001497700">
    <property type="component" value="Unassembled WGS sequence"/>
</dbReference>
<proteinExistence type="predicted"/>
<gene>
    <name evidence="1" type="ORF">F4820DRAFT_469551</name>
</gene>
<organism evidence="1 2">
    <name type="scientific">Hypoxylon rubiginosum</name>
    <dbReference type="NCBI Taxonomy" id="110542"/>
    <lineage>
        <taxon>Eukaryota</taxon>
        <taxon>Fungi</taxon>
        <taxon>Dikarya</taxon>
        <taxon>Ascomycota</taxon>
        <taxon>Pezizomycotina</taxon>
        <taxon>Sordariomycetes</taxon>
        <taxon>Xylariomycetidae</taxon>
        <taxon>Xylariales</taxon>
        <taxon>Hypoxylaceae</taxon>
        <taxon>Hypoxylon</taxon>
    </lineage>
</organism>
<accession>A0ACB9ZFI4</accession>
<dbReference type="EMBL" id="MU393425">
    <property type="protein sequence ID" value="KAI4870137.1"/>
    <property type="molecule type" value="Genomic_DNA"/>
</dbReference>